<dbReference type="InterPro" id="IPR029058">
    <property type="entry name" value="AB_hydrolase_fold"/>
</dbReference>
<evidence type="ECO:0000259" key="2">
    <source>
        <dbReference type="Pfam" id="PF00975"/>
    </source>
</evidence>
<dbReference type="Pfam" id="PF00975">
    <property type="entry name" value="Thioesterase"/>
    <property type="match status" value="1"/>
</dbReference>
<dbReference type="InterPro" id="IPR001031">
    <property type="entry name" value="Thioesterase"/>
</dbReference>
<dbReference type="RefSeq" id="WP_281392811.1">
    <property type="nucleotide sequence ID" value="NZ_JACHJL010000010.1"/>
</dbReference>
<dbReference type="InterPro" id="IPR012223">
    <property type="entry name" value="TEII"/>
</dbReference>
<sequence length="261" mass="28313">MSTTESTTDDLWVRRFHPVADSPHRVVLLPHAGGSASFFFPFSKALAETTDVLSVQYPGRQDRRAEPGMGSVGELADAIYEALQPWADRPLVLFGHSMGAVLGFELARRFERAGSTQLGGLIASGRRAPITYREENVHQRGDDALIAEIRALSGTDSGVLADEELLRMVLPAIRADYKAIETYRCDVDGSAPVLRCPISVLTGESDPRVSFDEAKAWSRLTTGGFTFRSFPGGHFYLTPQQDQVVAAIGEDVAAFANLAIG</sequence>
<keyword evidence="4" id="KW-1185">Reference proteome</keyword>
<gene>
    <name evidence="3" type="ORF">FHS42_004195</name>
</gene>
<comment type="similarity">
    <text evidence="1">Belongs to the thioesterase family.</text>
</comment>
<evidence type="ECO:0000256" key="1">
    <source>
        <dbReference type="ARBA" id="ARBA00007169"/>
    </source>
</evidence>
<evidence type="ECO:0000313" key="3">
    <source>
        <dbReference type="EMBL" id="MBB5937116.1"/>
    </source>
</evidence>
<reference evidence="3 4" key="1">
    <citation type="submission" date="2020-08" db="EMBL/GenBank/DDBJ databases">
        <title>Genomic Encyclopedia of Type Strains, Phase III (KMG-III): the genomes of soil and plant-associated and newly described type strains.</title>
        <authorList>
            <person name="Whitman W."/>
        </authorList>
    </citation>
    <scope>NUCLEOTIDE SEQUENCE [LARGE SCALE GENOMIC DNA]</scope>
    <source>
        <strain evidence="3 4">CECT 8305</strain>
    </source>
</reference>
<dbReference type="EMBL" id="JACHJL010000010">
    <property type="protein sequence ID" value="MBB5937116.1"/>
    <property type="molecule type" value="Genomic_DNA"/>
</dbReference>
<dbReference type="Proteomes" id="UP000588098">
    <property type="component" value="Unassembled WGS sequence"/>
</dbReference>
<organism evidence="3 4">
    <name type="scientific">Streptomyces zagrosensis</name>
    <dbReference type="NCBI Taxonomy" id="1042984"/>
    <lineage>
        <taxon>Bacteria</taxon>
        <taxon>Bacillati</taxon>
        <taxon>Actinomycetota</taxon>
        <taxon>Actinomycetes</taxon>
        <taxon>Kitasatosporales</taxon>
        <taxon>Streptomycetaceae</taxon>
        <taxon>Streptomyces</taxon>
    </lineage>
</organism>
<dbReference type="SUPFAM" id="SSF53474">
    <property type="entry name" value="alpha/beta-Hydrolases"/>
    <property type="match status" value="1"/>
</dbReference>
<dbReference type="PANTHER" id="PTHR11487:SF0">
    <property type="entry name" value="S-ACYL FATTY ACID SYNTHASE THIOESTERASE, MEDIUM CHAIN"/>
    <property type="match status" value="1"/>
</dbReference>
<comment type="caution">
    <text evidence="3">The sequence shown here is derived from an EMBL/GenBank/DDBJ whole genome shotgun (WGS) entry which is preliminary data.</text>
</comment>
<evidence type="ECO:0000313" key="4">
    <source>
        <dbReference type="Proteomes" id="UP000588098"/>
    </source>
</evidence>
<proteinExistence type="inferred from homology"/>
<dbReference type="PANTHER" id="PTHR11487">
    <property type="entry name" value="THIOESTERASE"/>
    <property type="match status" value="1"/>
</dbReference>
<accession>A0A7W9QBK8</accession>
<feature type="domain" description="Thioesterase" evidence="2">
    <location>
        <begin position="25"/>
        <end position="249"/>
    </location>
</feature>
<dbReference type="AlphaFoldDB" id="A0A7W9QBK8"/>
<dbReference type="Gene3D" id="3.40.50.1820">
    <property type="entry name" value="alpha/beta hydrolase"/>
    <property type="match status" value="1"/>
</dbReference>
<protein>
    <submittedName>
        <fullName evidence="3">Surfactin synthase thioesterase subunit</fullName>
    </submittedName>
</protein>
<name>A0A7W9QBK8_9ACTN</name>
<dbReference type="GO" id="GO:0008610">
    <property type="term" value="P:lipid biosynthetic process"/>
    <property type="evidence" value="ECO:0007669"/>
    <property type="project" value="TreeGrafter"/>
</dbReference>